<name>A0ABY5Y1J6_9BACT</name>
<accession>A0ABY5Y1J6</accession>
<protein>
    <submittedName>
        <fullName evidence="3">Uncharacterized protein</fullName>
    </submittedName>
</protein>
<dbReference type="Proteomes" id="UP001058120">
    <property type="component" value="Chromosome"/>
</dbReference>
<keyword evidence="2" id="KW-0812">Transmembrane</keyword>
<reference evidence="3" key="1">
    <citation type="submission" date="2020-12" db="EMBL/GenBank/DDBJ databases">
        <title>Taurinivorans muris gen. nov., sp. nov., fundamental and realized metabolic niche of a ubiquitous sulfidogenic bacterium in the murine intestine.</title>
        <authorList>
            <person name="Ye H."/>
            <person name="Hanson B.T."/>
            <person name="Loy A."/>
        </authorList>
    </citation>
    <scope>NUCLEOTIDE SEQUENCE</scope>
    <source>
        <strain evidence="3">LT0009</strain>
    </source>
</reference>
<feature type="transmembrane region" description="Helical" evidence="2">
    <location>
        <begin position="20"/>
        <end position="40"/>
    </location>
</feature>
<keyword evidence="2" id="KW-1133">Transmembrane helix</keyword>
<evidence type="ECO:0000313" key="3">
    <source>
        <dbReference type="EMBL" id="UWX05602.1"/>
    </source>
</evidence>
<sequence length="457" mass="51515">MSNNTNQQTNNKQKKGVSFLSLLIAILIILAVIAGVYFALFPDKADIPFVSEEIENKINAFIKKPDNASETNSAQNDTENKGLLNSLQNSANEIFEKLSPEQPAKISPDQNAENNLAEHDMTPLVQQNNTFQENNAEEKTPEDFTLEPPSTITPLESGRKMLTEEEIALAQEKDKQEKLAKLEELRSNQLAPSAQDTAFPSKQGTLTSLVPDTSFDPVVSLFFIQDLADYLVNNYKTDADGQAVLTTSMPRINQRYGTGLMGLEHMKGRAGVLEYAYNANMLPVLYEHLSPALIRSMRQIAKQKNMPDAEQEKMFNAYAKQCTVYARGIRILQDIPQLSENIQNLLAIENDLAQEERFFAENMLGFEQNRDNKNLARTFEENIKQSSIRSEQLRSRVSKVKNDLKQYLVSHDENLASVPHLLELALWLNRRNNTPANLAFADALEQFAHDLSTISYE</sequence>
<proteinExistence type="predicted"/>
<evidence type="ECO:0000313" key="4">
    <source>
        <dbReference type="Proteomes" id="UP001058120"/>
    </source>
</evidence>
<feature type="region of interest" description="Disordered" evidence="1">
    <location>
        <begin position="134"/>
        <end position="155"/>
    </location>
</feature>
<dbReference type="EMBL" id="CP065938">
    <property type="protein sequence ID" value="UWX05602.1"/>
    <property type="molecule type" value="Genomic_DNA"/>
</dbReference>
<keyword evidence="4" id="KW-1185">Reference proteome</keyword>
<dbReference type="RefSeq" id="WP_334315187.1">
    <property type="nucleotide sequence ID" value="NZ_CP065938.1"/>
</dbReference>
<organism evidence="3 4">
    <name type="scientific">Taurinivorans muris</name>
    <dbReference type="NCBI Taxonomy" id="2787751"/>
    <lineage>
        <taxon>Bacteria</taxon>
        <taxon>Pseudomonadati</taxon>
        <taxon>Thermodesulfobacteriota</taxon>
        <taxon>Desulfovibrionia</taxon>
        <taxon>Desulfovibrionales</taxon>
        <taxon>Desulfovibrionaceae</taxon>
        <taxon>Taurinivorans</taxon>
    </lineage>
</organism>
<evidence type="ECO:0000256" key="1">
    <source>
        <dbReference type="SAM" id="MobiDB-lite"/>
    </source>
</evidence>
<evidence type="ECO:0000256" key="2">
    <source>
        <dbReference type="SAM" id="Phobius"/>
    </source>
</evidence>
<gene>
    <name evidence="3" type="ORF">JBF11_09170</name>
</gene>
<keyword evidence="2" id="KW-0472">Membrane</keyword>